<evidence type="ECO:0000259" key="7">
    <source>
        <dbReference type="PROSITE" id="PS51198"/>
    </source>
</evidence>
<dbReference type="InterPro" id="IPR000212">
    <property type="entry name" value="DNA_helicase_UvrD/REP"/>
</dbReference>
<dbReference type="PANTHER" id="PTHR11070:SF3">
    <property type="entry name" value="DNA 3'-5' HELICASE"/>
    <property type="match status" value="1"/>
</dbReference>
<evidence type="ECO:0000313" key="8">
    <source>
        <dbReference type="EMBL" id="NOU84141.1"/>
    </source>
</evidence>
<accession>A0ABX1YVP9</accession>
<keyword evidence="3 5" id="KW-0347">Helicase</keyword>
<feature type="binding site" evidence="5">
    <location>
        <begin position="24"/>
        <end position="31"/>
    </location>
    <ligand>
        <name>ATP</name>
        <dbReference type="ChEBI" id="CHEBI:30616"/>
    </ligand>
</feature>
<dbReference type="EMBL" id="WHOB01000098">
    <property type="protein sequence ID" value="NOU84141.1"/>
    <property type="molecule type" value="Genomic_DNA"/>
</dbReference>
<evidence type="ECO:0000256" key="5">
    <source>
        <dbReference type="PROSITE-ProRule" id="PRU00560"/>
    </source>
</evidence>
<keyword evidence="4 5" id="KW-0067">ATP-binding</keyword>
<keyword evidence="2 5" id="KW-0378">Hydrolase</keyword>
<keyword evidence="1 5" id="KW-0547">Nucleotide-binding</keyword>
<dbReference type="SUPFAM" id="SSF52540">
    <property type="entry name" value="P-loop containing nucleoside triphosphate hydrolases"/>
    <property type="match status" value="1"/>
</dbReference>
<proteinExistence type="predicted"/>
<organism evidence="8 9">
    <name type="scientific">Paenibacillus phytohabitans</name>
    <dbReference type="NCBI Taxonomy" id="2654978"/>
    <lineage>
        <taxon>Bacteria</taxon>
        <taxon>Bacillati</taxon>
        <taxon>Bacillota</taxon>
        <taxon>Bacilli</taxon>
        <taxon>Bacillales</taxon>
        <taxon>Paenibacillaceae</taxon>
        <taxon>Paenibacillus</taxon>
    </lineage>
</organism>
<evidence type="ECO:0000256" key="3">
    <source>
        <dbReference type="ARBA" id="ARBA00022806"/>
    </source>
</evidence>
<dbReference type="Gene3D" id="3.40.50.300">
    <property type="entry name" value="P-loop containing nucleotide triphosphate hydrolases"/>
    <property type="match status" value="3"/>
</dbReference>
<evidence type="ECO:0000256" key="2">
    <source>
        <dbReference type="ARBA" id="ARBA00022801"/>
    </source>
</evidence>
<dbReference type="Proteomes" id="UP000596857">
    <property type="component" value="Unassembled WGS sequence"/>
</dbReference>
<feature type="coiled-coil region" evidence="6">
    <location>
        <begin position="121"/>
        <end position="155"/>
    </location>
</feature>
<evidence type="ECO:0000256" key="1">
    <source>
        <dbReference type="ARBA" id="ARBA00022741"/>
    </source>
</evidence>
<dbReference type="Pfam" id="PF00580">
    <property type="entry name" value="UvrD-helicase"/>
    <property type="match status" value="1"/>
</dbReference>
<dbReference type="InterPro" id="IPR027417">
    <property type="entry name" value="P-loop_NTPase"/>
</dbReference>
<keyword evidence="9" id="KW-1185">Reference proteome</keyword>
<sequence length="697" mass="80756">MASIGVVDQVYECIDNSESFIIEAGAGSGKTWTLVKALEYIIQKEEKRFQKQHRKVACITYTNVAKEEIISRINGNEIVEVKTIHDFLWKIIEPFQKELKQELLLYINSKIQKNLEILSKSKETTQKYKNARDENEKYQERIESLTKLKSRIQYKDNANYKKGIISHDVMLELSINIINNNKKLLKIIQDTYPVIFIDEYQDTKSAVAKLLIEHIKPSTSILFGLFGDYYQQIYNGTVGRVDANLHKFKPILKSENYRSSDVIISILNRIRTDDLEQIPSGTAKEGKSHFYYINNRELDTEKFIKERISLDFSLDASDNMKKLFLVTKAIAKKNGYIELHELYDEDDSATYKVGQIKSGFIGMLRSNKRDVSQISRIIFDMLPTEIQIAIDNGSLQNNDDEFIDAFNKYIVKNKKFNELEIFDDSIVQSFEKSQKSEIINRILLETYFPGLFSKYSLSRARRAKSKDMLLKNASNRDCIFANFLFDIEEVIELYQTDKVQQLLKKTAFELNNIQDKLRLNELLLELISLSDKGKISEVLDFVNENRILEYSNKLKDAFNNESMKDSFYEDLMELEYIQFRFLHNTVKDTSPFSTNHGTKGAEFNNVVCFIDDNDWNSYSLNKYLEGRPDIGAISTNTFDIQTRTRNLFYVICSRAKHNLAIVVMSEMSSKSIAEAKSLFGEGNFIDCFAGQQQLQSN</sequence>
<dbReference type="PANTHER" id="PTHR11070">
    <property type="entry name" value="UVRD / RECB / PCRA DNA HELICASE FAMILY MEMBER"/>
    <property type="match status" value="1"/>
</dbReference>
<gene>
    <name evidence="8" type="ORF">GC101_35425</name>
</gene>
<dbReference type="InterPro" id="IPR014016">
    <property type="entry name" value="UvrD-like_ATP-bd"/>
</dbReference>
<evidence type="ECO:0000256" key="6">
    <source>
        <dbReference type="SAM" id="Coils"/>
    </source>
</evidence>
<dbReference type="PROSITE" id="PS51198">
    <property type="entry name" value="UVRD_HELICASE_ATP_BIND"/>
    <property type="match status" value="1"/>
</dbReference>
<name>A0ABX1YVP9_9BACL</name>
<feature type="domain" description="UvrD-like helicase ATP-binding" evidence="7">
    <location>
        <begin position="3"/>
        <end position="260"/>
    </location>
</feature>
<keyword evidence="6" id="KW-0175">Coiled coil</keyword>
<protein>
    <submittedName>
        <fullName evidence="8">AAA family ATPase</fullName>
    </submittedName>
</protein>
<dbReference type="RefSeq" id="WP_171721109.1">
    <property type="nucleotide sequence ID" value="NZ_WHOB01000098.1"/>
</dbReference>
<comment type="caution">
    <text evidence="8">The sequence shown here is derived from an EMBL/GenBank/DDBJ whole genome shotgun (WGS) entry which is preliminary data.</text>
</comment>
<evidence type="ECO:0000256" key="4">
    <source>
        <dbReference type="ARBA" id="ARBA00022840"/>
    </source>
</evidence>
<reference evidence="8 9" key="1">
    <citation type="submission" date="2019-10" db="EMBL/GenBank/DDBJ databases">
        <title>Description of Paenibacillus terricola sp. nov.</title>
        <authorList>
            <person name="Carlier A."/>
            <person name="Qi S."/>
        </authorList>
    </citation>
    <scope>NUCLEOTIDE SEQUENCE [LARGE SCALE GENOMIC DNA]</scope>
    <source>
        <strain evidence="8 9">LMG 31459</strain>
    </source>
</reference>
<evidence type="ECO:0000313" key="9">
    <source>
        <dbReference type="Proteomes" id="UP000596857"/>
    </source>
</evidence>